<dbReference type="CDD" id="cd01867">
    <property type="entry name" value="Rab8_Rab10_Rab13_like"/>
    <property type="match status" value="1"/>
</dbReference>
<evidence type="ECO:0000256" key="3">
    <source>
        <dbReference type="ARBA" id="ARBA00022448"/>
    </source>
</evidence>
<dbReference type="AlphaFoldDB" id="A0A8H6PLR0"/>
<organism evidence="15 17">
    <name type="scientific">Aspergillus hiratsukae</name>
    <dbReference type="NCBI Taxonomy" id="1194566"/>
    <lineage>
        <taxon>Eukaryota</taxon>
        <taxon>Fungi</taxon>
        <taxon>Dikarya</taxon>
        <taxon>Ascomycota</taxon>
        <taxon>Pezizomycotina</taxon>
        <taxon>Eurotiomycetes</taxon>
        <taxon>Eurotiomycetidae</taxon>
        <taxon>Eurotiales</taxon>
        <taxon>Aspergillaceae</taxon>
        <taxon>Aspergillus</taxon>
        <taxon>Aspergillus subgen. Fumigati</taxon>
    </lineage>
</organism>
<dbReference type="SMART" id="SM00176">
    <property type="entry name" value="RAN"/>
    <property type="match status" value="1"/>
</dbReference>
<evidence type="ECO:0000256" key="2">
    <source>
        <dbReference type="ARBA" id="ARBA00006270"/>
    </source>
</evidence>
<keyword evidence="7" id="KW-0342">GTP-binding</keyword>
<dbReference type="InterPro" id="IPR027417">
    <property type="entry name" value="P-loop_NTPase"/>
</dbReference>
<comment type="caution">
    <text evidence="15">The sequence shown here is derived from an EMBL/GenBank/DDBJ whole genome shotgun (WGS) entry which is preliminary data.</text>
</comment>
<keyword evidence="16" id="KW-1185">Reference proteome</keyword>
<evidence type="ECO:0000256" key="8">
    <source>
        <dbReference type="ARBA" id="ARBA00023136"/>
    </source>
</evidence>
<keyword evidence="4" id="KW-1003">Cell membrane</keyword>
<evidence type="ECO:0000256" key="11">
    <source>
        <dbReference type="ARBA" id="ARBA00025673"/>
    </source>
</evidence>
<keyword evidence="8" id="KW-0472">Membrane</keyword>
<keyword evidence="10" id="KW-0636">Prenylation</keyword>
<dbReference type="Pfam" id="PF08637">
    <property type="entry name" value="NCA2"/>
    <property type="match status" value="1"/>
</dbReference>
<dbReference type="InterPro" id="IPR005225">
    <property type="entry name" value="Small_GTP-bd"/>
</dbReference>
<keyword evidence="9" id="KW-0449">Lipoprotein</keyword>
<evidence type="ECO:0000259" key="13">
    <source>
        <dbReference type="Pfam" id="PF00009"/>
    </source>
</evidence>
<dbReference type="NCBIfam" id="TIGR00231">
    <property type="entry name" value="small_GTP"/>
    <property type="match status" value="1"/>
</dbReference>
<evidence type="ECO:0000256" key="12">
    <source>
        <dbReference type="SAM" id="MobiDB-lite"/>
    </source>
</evidence>
<dbReference type="SMART" id="SM00173">
    <property type="entry name" value="RAS"/>
    <property type="match status" value="1"/>
</dbReference>
<dbReference type="PROSITE" id="PS51420">
    <property type="entry name" value="RHO"/>
    <property type="match status" value="1"/>
</dbReference>
<dbReference type="InterPro" id="IPR050305">
    <property type="entry name" value="Small_GTPase_Rab"/>
</dbReference>
<reference evidence="15" key="1">
    <citation type="submission" date="2020-06" db="EMBL/GenBank/DDBJ databases">
        <title>Draft genome sequences of strains closely related to Aspergillus parafelis and Aspergillus hiratsukae.</title>
        <authorList>
            <person name="Dos Santos R.A.C."/>
            <person name="Rivero-Menendez O."/>
            <person name="Steenwyk J.L."/>
            <person name="Mead M.E."/>
            <person name="Goldman G.H."/>
            <person name="Alastruey-Izquierdo A."/>
            <person name="Rokas A."/>
        </authorList>
    </citation>
    <scope>NUCLEOTIDE SEQUENCE</scope>
    <source>
        <strain evidence="14">CNM-CM5793</strain>
        <strain evidence="15">CNM-CM6106</strain>
    </source>
</reference>
<dbReference type="PRINTS" id="PR00449">
    <property type="entry name" value="RASTRNSFRMNG"/>
</dbReference>
<dbReference type="Proteomes" id="UP000662466">
    <property type="component" value="Unassembled WGS sequence"/>
</dbReference>
<evidence type="ECO:0000256" key="4">
    <source>
        <dbReference type="ARBA" id="ARBA00022475"/>
    </source>
</evidence>
<comment type="function">
    <text evidence="11">Protein transport. Probably involved in vesicular traffic.</text>
</comment>
<name>A0A8H6PLR0_9EURO</name>
<evidence type="ECO:0000313" key="14">
    <source>
        <dbReference type="EMBL" id="KAF7116579.1"/>
    </source>
</evidence>
<dbReference type="InterPro" id="IPR000795">
    <property type="entry name" value="T_Tr_GTP-bd_dom"/>
</dbReference>
<dbReference type="SMART" id="SM00174">
    <property type="entry name" value="RHO"/>
    <property type="match status" value="1"/>
</dbReference>
<gene>
    <name evidence="14" type="ORF">CNMCM5793_005060</name>
    <name evidence="15" type="ORF">CNMCM6106_001179</name>
</gene>
<evidence type="ECO:0000313" key="16">
    <source>
        <dbReference type="Proteomes" id="UP000630445"/>
    </source>
</evidence>
<keyword evidence="3" id="KW-0813">Transport</keyword>
<evidence type="ECO:0000256" key="9">
    <source>
        <dbReference type="ARBA" id="ARBA00023288"/>
    </source>
</evidence>
<evidence type="ECO:0000313" key="17">
    <source>
        <dbReference type="Proteomes" id="UP000662466"/>
    </source>
</evidence>
<evidence type="ECO:0000256" key="5">
    <source>
        <dbReference type="ARBA" id="ARBA00022741"/>
    </source>
</evidence>
<evidence type="ECO:0000256" key="1">
    <source>
        <dbReference type="ARBA" id="ARBA00004342"/>
    </source>
</evidence>
<dbReference type="InterPro" id="IPR013946">
    <property type="entry name" value="NCA2-like"/>
</dbReference>
<dbReference type="FunFam" id="3.40.50.300:FF:000363">
    <property type="entry name" value="Secretion related GTPase srgA"/>
    <property type="match status" value="1"/>
</dbReference>
<dbReference type="PANTHER" id="PTHR47980">
    <property type="entry name" value="LD44762P"/>
    <property type="match status" value="1"/>
</dbReference>
<dbReference type="GO" id="GO:0005886">
    <property type="term" value="C:plasma membrane"/>
    <property type="evidence" value="ECO:0007669"/>
    <property type="project" value="UniProtKB-SubCell"/>
</dbReference>
<dbReference type="GO" id="GO:0005525">
    <property type="term" value="F:GTP binding"/>
    <property type="evidence" value="ECO:0007669"/>
    <property type="project" value="UniProtKB-KW"/>
</dbReference>
<evidence type="ECO:0000256" key="7">
    <source>
        <dbReference type="ARBA" id="ARBA00023134"/>
    </source>
</evidence>
<dbReference type="Pfam" id="PF00009">
    <property type="entry name" value="GTP_EFTU"/>
    <property type="match status" value="1"/>
</dbReference>
<sequence length="575" mass="64618">MRMRSASGIGLLMGQCSLLKTEIDSEFDTDDRLRDALFRGVLTLKVLLQRVTYEGTEYELEEEVFTAVDREIVQSQSEMPKLLQTPEYVIEQLFNILDGLLPDYSAYSKMAINRHGRPSYWHELIRWVSNIGSTACEFWGNWVVEPTRRLIGTIRHDEKSEIALMSKNSLEADRASLERMVLDFVLDRPESEKELGAKQIEVLTARIREGDLTPVLRAYEKDLRKPFIGTVRGDLVRALLIQIQKTKVDVEIAIGGIDSLLKSQELVFGFVSLTPGIMVTYAFMRWAFGVFGNRKGLQVGRRKHELRHALRDVDRTLTLSTPTDSGVLTYKDHGLLVCGADTLLQKAATVLKGADLREFQEDIGDLLDIHIGVQRQMQVIKLLLIGDSGVGKSCCLLRFSEDSFTPSFITTIGIDFKIRTIELDGKRVKLQIWDTAGQERFRTITTAYYRGAMGILLVYDVTDERSFQNIRTWFSNVEQHASEGVHKILIGNKCDWEEKRAVSTEQGKQLADELGIPFLEVSAKNNINIEKAFYSLASAIKKGMDTSKSEQVGSQGVNIDHQGSATSGSTGGKCC</sequence>
<protein>
    <recommendedName>
        <fullName evidence="13">Tr-type G domain-containing protein</fullName>
    </recommendedName>
</protein>
<comment type="subcellular location">
    <subcellularLocation>
        <location evidence="1">Cell membrane</location>
        <topology evidence="1">Lipid-anchor</topology>
        <orientation evidence="1">Cytoplasmic side</orientation>
    </subcellularLocation>
</comment>
<feature type="compositionally biased region" description="Polar residues" evidence="12">
    <location>
        <begin position="550"/>
        <end position="568"/>
    </location>
</feature>
<dbReference type="OrthoDB" id="413313at2759"/>
<accession>A0A8H6PLR0</accession>
<dbReference type="PROSITE" id="PS51421">
    <property type="entry name" value="RAS"/>
    <property type="match status" value="1"/>
</dbReference>
<dbReference type="SMART" id="SM00175">
    <property type="entry name" value="RAB"/>
    <property type="match status" value="1"/>
</dbReference>
<dbReference type="PROSITE" id="PS51419">
    <property type="entry name" value="RAB"/>
    <property type="match status" value="1"/>
</dbReference>
<feature type="region of interest" description="Disordered" evidence="12">
    <location>
        <begin position="550"/>
        <end position="575"/>
    </location>
</feature>
<keyword evidence="6" id="KW-0653">Protein transport</keyword>
<dbReference type="SUPFAM" id="SSF52540">
    <property type="entry name" value="P-loop containing nucleoside triphosphate hydrolases"/>
    <property type="match status" value="1"/>
</dbReference>
<feature type="domain" description="Tr-type G" evidence="13">
    <location>
        <begin position="413"/>
        <end position="537"/>
    </location>
</feature>
<evidence type="ECO:0000256" key="10">
    <source>
        <dbReference type="ARBA" id="ARBA00023289"/>
    </source>
</evidence>
<dbReference type="GO" id="GO:0003924">
    <property type="term" value="F:GTPase activity"/>
    <property type="evidence" value="ECO:0007669"/>
    <property type="project" value="InterPro"/>
</dbReference>
<evidence type="ECO:0000256" key="6">
    <source>
        <dbReference type="ARBA" id="ARBA00022927"/>
    </source>
</evidence>
<dbReference type="Proteomes" id="UP000630445">
    <property type="component" value="Unassembled WGS sequence"/>
</dbReference>
<evidence type="ECO:0000313" key="15">
    <source>
        <dbReference type="EMBL" id="KAF7156737.1"/>
    </source>
</evidence>
<proteinExistence type="inferred from homology"/>
<dbReference type="EMBL" id="JACBAD010002101">
    <property type="protein sequence ID" value="KAF7116579.1"/>
    <property type="molecule type" value="Genomic_DNA"/>
</dbReference>
<dbReference type="Gene3D" id="3.40.50.300">
    <property type="entry name" value="P-loop containing nucleotide triphosphate hydrolases"/>
    <property type="match status" value="1"/>
</dbReference>
<dbReference type="GO" id="GO:0015031">
    <property type="term" value="P:protein transport"/>
    <property type="evidence" value="ECO:0007669"/>
    <property type="project" value="UniProtKB-KW"/>
</dbReference>
<dbReference type="EMBL" id="JACBAF010002308">
    <property type="protein sequence ID" value="KAF7156737.1"/>
    <property type="molecule type" value="Genomic_DNA"/>
</dbReference>
<keyword evidence="5" id="KW-0547">Nucleotide-binding</keyword>
<dbReference type="InterPro" id="IPR001806">
    <property type="entry name" value="Small_GTPase"/>
</dbReference>
<comment type="similarity">
    <text evidence="2">Belongs to the small GTPase superfamily. Rab family.</text>
</comment>